<dbReference type="InterPro" id="IPR023404">
    <property type="entry name" value="rSAM_horseshoe"/>
</dbReference>
<evidence type="ECO:0000256" key="4">
    <source>
        <dbReference type="ARBA" id="ARBA00023004"/>
    </source>
</evidence>
<dbReference type="EMBL" id="CP002859">
    <property type="protein sequence ID" value="AEI48690.1"/>
    <property type="molecule type" value="Genomic_DNA"/>
</dbReference>
<dbReference type="Proteomes" id="UP000000493">
    <property type="component" value="Chromosome"/>
</dbReference>
<keyword evidence="4" id="KW-0408">Iron</keyword>
<comment type="cofactor">
    <cofactor evidence="1">
        <name>[4Fe-4S] cluster</name>
        <dbReference type="ChEBI" id="CHEBI:49883"/>
    </cofactor>
</comment>
<dbReference type="Gene3D" id="3.80.30.20">
    <property type="entry name" value="tm_1862 like domain"/>
    <property type="match status" value="1"/>
</dbReference>
<dbReference type="PROSITE" id="PS51918">
    <property type="entry name" value="RADICAL_SAM"/>
    <property type="match status" value="1"/>
</dbReference>
<evidence type="ECO:0000259" key="6">
    <source>
        <dbReference type="PROSITE" id="PS51918"/>
    </source>
</evidence>
<dbReference type="GO" id="GO:0005829">
    <property type="term" value="C:cytosol"/>
    <property type="evidence" value="ECO:0007669"/>
    <property type="project" value="TreeGrafter"/>
</dbReference>
<dbReference type="GO" id="GO:0003824">
    <property type="term" value="F:catalytic activity"/>
    <property type="evidence" value="ECO:0007669"/>
    <property type="project" value="InterPro"/>
</dbReference>
<evidence type="ECO:0000256" key="3">
    <source>
        <dbReference type="ARBA" id="ARBA00022723"/>
    </source>
</evidence>
<sequence length="738" mass="84022">MRMISPNRLLLLTPPFTQLNTPYPATAYIKGFLNTLGVPSRQADLGIEVILALFSPDGLTQLFDALDRAEHDIELSDNAFRIYSLRDEYCTTIEPVILFLQNKNPTLAHSICDRTYLPEASRFKDVEDLEWAFGSMGTQDKARHLATLYLEDLGDFIQEALDPHFGFSRYAERLGRTATHFDEMQASLEAPDTLITTLLTELLDQKIKAFAPTVVCLTVPFPGNLFGALKCGQYLKKHYPDVKIVMGGGFCNTELRSLSDPRVFEYVDFVCLDDGEAPLRSLLEYLEQKRPLEKLKRIFSLVDNQVVFHNGATEKDVAQRETGTPDYTDLKLMEYLSVIEIVNPMHRLWSDGRWNKLTLAHGCYWGKCSFCDISLDYIKNYEPLTASLICDRIEEIIQQTKQNGFHFVDEAAPPALLRDVAIEIIRRKLTVVWWTNIRFEKNFTHDLSRLLKASGCIAMSGGLEVASDRLLEKMKKGVTVGQVARVTDGFTQAGIMVHAYLMYGFPTQTAQETIDSLEMVRQLFQNGVLQSGFWHRFAMTSHSPVGLHPEAFDVQRIGPDFGGFADNDLYHDDPKGADHDLYSEGLRKSLFNYMHGVGFEIPLNKWFSSKVPSTTIPPNYIQKQMAQQEESVRKNAFVVWLGTLPSLAYFEVKQGKKTIQMAELHFYHKKHDFVLEVPAAMGDFWTEIFPQLAIANFEKPFLYQQLQNDFENASFGSFEAFCKTTAWKQLRENGLLIL</sequence>
<dbReference type="InterPro" id="IPR051198">
    <property type="entry name" value="BchE-like"/>
</dbReference>
<dbReference type="InterPro" id="IPR058240">
    <property type="entry name" value="rSAM_sf"/>
</dbReference>
<dbReference type="PANTHER" id="PTHR43409">
    <property type="entry name" value="ANAEROBIC MAGNESIUM-PROTOPORPHYRIN IX MONOMETHYL ESTER CYCLASE-RELATED"/>
    <property type="match status" value="1"/>
</dbReference>
<keyword evidence="8" id="KW-1185">Reference proteome</keyword>
<proteinExistence type="predicted"/>
<dbReference type="InterPro" id="IPR006638">
    <property type="entry name" value="Elp3/MiaA/NifB-like_rSAM"/>
</dbReference>
<keyword evidence="2" id="KW-0949">S-adenosyl-L-methionine</keyword>
<dbReference type="Gene3D" id="3.40.50.280">
    <property type="entry name" value="Cobalamin-binding domain"/>
    <property type="match status" value="1"/>
</dbReference>
<reference evidence="8" key="1">
    <citation type="submission" date="2011-06" db="EMBL/GenBank/DDBJ databases">
        <title>The complete genome of chromosome of Runella slithyformis DSM 19594.</title>
        <authorList>
            <consortium name="US DOE Joint Genome Institute (JGI-PGF)"/>
            <person name="Lucas S."/>
            <person name="Han J."/>
            <person name="Lapidus A."/>
            <person name="Bruce D."/>
            <person name="Goodwin L."/>
            <person name="Pitluck S."/>
            <person name="Peters L."/>
            <person name="Kyrpides N."/>
            <person name="Mavromatis K."/>
            <person name="Ivanova N."/>
            <person name="Ovchinnikova G."/>
            <person name="Zhang X."/>
            <person name="Misra M."/>
            <person name="Detter J.C."/>
            <person name="Tapia R."/>
            <person name="Han C."/>
            <person name="Land M."/>
            <person name="Hauser L."/>
            <person name="Markowitz V."/>
            <person name="Cheng J.-F."/>
            <person name="Hugenholtz P."/>
            <person name="Woyke T."/>
            <person name="Wu D."/>
            <person name="Tindall B."/>
            <person name="Faehrich R."/>
            <person name="Brambilla E."/>
            <person name="Klenk H.-P."/>
            <person name="Eisen J.A."/>
        </authorList>
    </citation>
    <scope>NUCLEOTIDE SEQUENCE [LARGE SCALE GENOMIC DNA]</scope>
    <source>
        <strain evidence="8">ATCC 29530 / DSM 19594 / LMG 11500 / NCIMB 11436 / LSU 4</strain>
    </source>
</reference>
<evidence type="ECO:0000313" key="7">
    <source>
        <dbReference type="EMBL" id="AEI48690.1"/>
    </source>
</evidence>
<feature type="domain" description="Radical SAM core" evidence="6">
    <location>
        <begin position="349"/>
        <end position="575"/>
    </location>
</feature>
<organism evidence="7 8">
    <name type="scientific">Runella slithyformis (strain ATCC 29530 / DSM 19594 / LMG 11500 / NCIMB 11436 / LSU 4)</name>
    <dbReference type="NCBI Taxonomy" id="761193"/>
    <lineage>
        <taxon>Bacteria</taxon>
        <taxon>Pseudomonadati</taxon>
        <taxon>Bacteroidota</taxon>
        <taxon>Cytophagia</taxon>
        <taxon>Cytophagales</taxon>
        <taxon>Spirosomataceae</taxon>
        <taxon>Runella</taxon>
    </lineage>
</organism>
<keyword evidence="3" id="KW-0479">Metal-binding</keyword>
<evidence type="ECO:0000256" key="1">
    <source>
        <dbReference type="ARBA" id="ARBA00001966"/>
    </source>
</evidence>
<dbReference type="SUPFAM" id="SSF102114">
    <property type="entry name" value="Radical SAM enzymes"/>
    <property type="match status" value="1"/>
</dbReference>
<dbReference type="SMART" id="SM00729">
    <property type="entry name" value="Elp3"/>
    <property type="match status" value="1"/>
</dbReference>
<dbReference type="GO" id="GO:0051536">
    <property type="term" value="F:iron-sulfur cluster binding"/>
    <property type="evidence" value="ECO:0007669"/>
    <property type="project" value="UniProtKB-KW"/>
</dbReference>
<name>A0A7U3ZK40_RUNSL</name>
<protein>
    <submittedName>
        <fullName evidence="7">Radical SAM domain protein</fullName>
    </submittedName>
</protein>
<dbReference type="SFLD" id="SFLDS00029">
    <property type="entry name" value="Radical_SAM"/>
    <property type="match status" value="1"/>
</dbReference>
<dbReference type="InterPro" id="IPR007197">
    <property type="entry name" value="rSAM"/>
</dbReference>
<dbReference type="AlphaFoldDB" id="A0A7U3ZK40"/>
<dbReference type="KEGG" id="rsi:Runsl_2278"/>
<keyword evidence="5" id="KW-0411">Iron-sulfur</keyword>
<dbReference type="Pfam" id="PF04055">
    <property type="entry name" value="Radical_SAM"/>
    <property type="match status" value="1"/>
</dbReference>
<dbReference type="PANTHER" id="PTHR43409:SF7">
    <property type="entry name" value="BLL1977 PROTEIN"/>
    <property type="match status" value="1"/>
</dbReference>
<evidence type="ECO:0000256" key="2">
    <source>
        <dbReference type="ARBA" id="ARBA00022691"/>
    </source>
</evidence>
<reference evidence="7 8" key="2">
    <citation type="journal article" date="2012" name="Stand. Genomic Sci.">
        <title>Complete genome sequence of the aquatic bacterium Runella slithyformis type strain (LSU 4(T)).</title>
        <authorList>
            <person name="Copeland A."/>
            <person name="Zhang X."/>
            <person name="Misra M."/>
            <person name="Lapidus A."/>
            <person name="Nolan M."/>
            <person name="Lucas S."/>
            <person name="Deshpande S."/>
            <person name="Cheng J.F."/>
            <person name="Tapia R."/>
            <person name="Goodwin L.A."/>
            <person name="Pitluck S."/>
            <person name="Liolios K."/>
            <person name="Pagani I."/>
            <person name="Ivanova N."/>
            <person name="Mikhailova N."/>
            <person name="Pati A."/>
            <person name="Chen A."/>
            <person name="Palaniappan K."/>
            <person name="Land M."/>
            <person name="Hauser L."/>
            <person name="Pan C."/>
            <person name="Jeffries C.D."/>
            <person name="Detter J.C."/>
            <person name="Brambilla E.M."/>
            <person name="Rohde M."/>
            <person name="Djao O.D."/>
            <person name="Goker M."/>
            <person name="Sikorski J."/>
            <person name="Tindall B.J."/>
            <person name="Woyke T."/>
            <person name="Bristow J."/>
            <person name="Eisen J.A."/>
            <person name="Markowitz V."/>
            <person name="Hugenholtz P."/>
            <person name="Kyrpides N.C."/>
            <person name="Klenk H.P."/>
            <person name="Mavromatis K."/>
        </authorList>
    </citation>
    <scope>NUCLEOTIDE SEQUENCE [LARGE SCALE GENOMIC DNA]</scope>
    <source>
        <strain evidence="8">ATCC 29530 / DSM 19594 / LMG 11500 / NCIMB 11436 / LSU 4</strain>
    </source>
</reference>
<dbReference type="GO" id="GO:0046872">
    <property type="term" value="F:metal ion binding"/>
    <property type="evidence" value="ECO:0007669"/>
    <property type="project" value="UniProtKB-KW"/>
</dbReference>
<dbReference type="RefSeq" id="WP_013928001.1">
    <property type="nucleotide sequence ID" value="NC_015703.1"/>
</dbReference>
<gene>
    <name evidence="7" type="ordered locus">Runsl_2278</name>
</gene>
<dbReference type="SFLD" id="SFLDG01082">
    <property type="entry name" value="B12-binding_domain_containing"/>
    <property type="match status" value="1"/>
</dbReference>
<evidence type="ECO:0000313" key="8">
    <source>
        <dbReference type="Proteomes" id="UP000000493"/>
    </source>
</evidence>
<accession>A0A7U3ZK40</accession>
<evidence type="ECO:0000256" key="5">
    <source>
        <dbReference type="ARBA" id="ARBA00023014"/>
    </source>
</evidence>